<evidence type="ECO:0000313" key="3">
    <source>
        <dbReference type="Proteomes" id="UP001500151"/>
    </source>
</evidence>
<dbReference type="PROSITE" id="PS51186">
    <property type="entry name" value="GNAT"/>
    <property type="match status" value="1"/>
</dbReference>
<gene>
    <name evidence="2" type="ORF">GCM10010307_39130</name>
</gene>
<protein>
    <recommendedName>
        <fullName evidence="1">N-acetyltransferase domain-containing protein</fullName>
    </recommendedName>
</protein>
<dbReference type="Proteomes" id="UP001500151">
    <property type="component" value="Unassembled WGS sequence"/>
</dbReference>
<reference evidence="2 3" key="1">
    <citation type="journal article" date="2019" name="Int. J. Syst. Evol. Microbiol.">
        <title>The Global Catalogue of Microorganisms (GCM) 10K type strain sequencing project: providing services to taxonomists for standard genome sequencing and annotation.</title>
        <authorList>
            <consortium name="The Broad Institute Genomics Platform"/>
            <consortium name="The Broad Institute Genome Sequencing Center for Infectious Disease"/>
            <person name="Wu L."/>
            <person name="Ma J."/>
        </authorList>
    </citation>
    <scope>NUCLEOTIDE SEQUENCE [LARGE SCALE GENOMIC DNA]</scope>
    <source>
        <strain evidence="2 3">JCM 4524</strain>
    </source>
</reference>
<dbReference type="InterPro" id="IPR016181">
    <property type="entry name" value="Acyl_CoA_acyltransferase"/>
</dbReference>
<comment type="caution">
    <text evidence="2">The sequence shown here is derived from an EMBL/GenBank/DDBJ whole genome shotgun (WGS) entry which is preliminary data.</text>
</comment>
<accession>A0ABN3R060</accession>
<organism evidence="2 3">
    <name type="scientific">Streptomyces vastus</name>
    <dbReference type="NCBI Taxonomy" id="285451"/>
    <lineage>
        <taxon>Bacteria</taxon>
        <taxon>Bacillati</taxon>
        <taxon>Actinomycetota</taxon>
        <taxon>Actinomycetes</taxon>
        <taxon>Kitasatosporales</taxon>
        <taxon>Streptomycetaceae</taxon>
        <taxon>Streptomyces</taxon>
    </lineage>
</organism>
<name>A0ABN3R060_9ACTN</name>
<sequence length="170" mass="18350">MATGHLDIALPARIESLEVRELQAEEGATLQDLFDGLPDYATLFGDPGAADAVSTFLSLPEGKDYEDKFLFGIWDGVRLVGAGDLIRGYPAANVWTLGLFVLDMPHRGQGVGRALMGWVEGAARGQGAAWMRCLVRPQNEDGAHFLTALGYTKESELPSSNRAVYQKPLG</sequence>
<dbReference type="InterPro" id="IPR000182">
    <property type="entry name" value="GNAT_dom"/>
</dbReference>
<dbReference type="RefSeq" id="WP_344391593.1">
    <property type="nucleotide sequence ID" value="NZ_BAAASJ010000037.1"/>
</dbReference>
<dbReference type="Gene3D" id="3.40.630.30">
    <property type="match status" value="1"/>
</dbReference>
<dbReference type="EMBL" id="BAAASJ010000037">
    <property type="protein sequence ID" value="GAA2639649.1"/>
    <property type="molecule type" value="Genomic_DNA"/>
</dbReference>
<keyword evidence="3" id="KW-1185">Reference proteome</keyword>
<evidence type="ECO:0000313" key="2">
    <source>
        <dbReference type="EMBL" id="GAA2639649.1"/>
    </source>
</evidence>
<proteinExistence type="predicted"/>
<dbReference type="SUPFAM" id="SSF55729">
    <property type="entry name" value="Acyl-CoA N-acyltransferases (Nat)"/>
    <property type="match status" value="1"/>
</dbReference>
<dbReference type="Pfam" id="PF00583">
    <property type="entry name" value="Acetyltransf_1"/>
    <property type="match status" value="1"/>
</dbReference>
<feature type="domain" description="N-acetyltransferase" evidence="1">
    <location>
        <begin position="17"/>
        <end position="170"/>
    </location>
</feature>
<dbReference type="CDD" id="cd04301">
    <property type="entry name" value="NAT_SF"/>
    <property type="match status" value="1"/>
</dbReference>
<evidence type="ECO:0000259" key="1">
    <source>
        <dbReference type="PROSITE" id="PS51186"/>
    </source>
</evidence>